<evidence type="ECO:0000313" key="3">
    <source>
        <dbReference type="EMBL" id="GIN55747.1"/>
    </source>
</evidence>
<feature type="compositionally biased region" description="Polar residues" evidence="1">
    <location>
        <begin position="72"/>
        <end position="82"/>
    </location>
</feature>
<dbReference type="EMBL" id="BORB01000001">
    <property type="protein sequence ID" value="GIN55747.1"/>
    <property type="molecule type" value="Genomic_DNA"/>
</dbReference>
<reference evidence="3 4" key="1">
    <citation type="submission" date="2021-03" db="EMBL/GenBank/DDBJ databases">
        <title>Antimicrobial resistance genes in bacteria isolated from Japanese honey, and their potential for conferring macrolide and lincosamide resistance in the American foulbrood pathogen Paenibacillus larvae.</title>
        <authorList>
            <person name="Okamoto M."/>
            <person name="Kumagai M."/>
            <person name="Kanamori H."/>
            <person name="Takamatsu D."/>
        </authorList>
    </citation>
    <scope>NUCLEOTIDE SEQUENCE [LARGE SCALE GENOMIC DNA]</scope>
    <source>
        <strain evidence="3 4">J8TS2</strain>
    </source>
</reference>
<evidence type="ECO:0000256" key="1">
    <source>
        <dbReference type="SAM" id="MobiDB-lite"/>
    </source>
</evidence>
<dbReference type="NCBIfam" id="TIGR02830">
    <property type="entry name" value="spore_III_AG"/>
    <property type="match status" value="1"/>
</dbReference>
<sequence length="221" mass="24539">MGNHNHPFQWIKEKLEKLKLKPPGKNGGKTSYLLILLALGALFMVMGNIWKNDVDEQPAAVLDKTASDESSETFGSNQSESNEGMKLFEDQYEQRLKEALESIVGVGSTTVFINVSATERKVYEKNTVLRNQTTKEEDTNGGTRQVEDQSKEDEIVIIQNGDKETPLTSETQKPDIQGVLVVAEGAENIQVKKWIREAVTKSLNVPVHKVAVIPKKSKGES</sequence>
<evidence type="ECO:0000313" key="4">
    <source>
        <dbReference type="Proteomes" id="UP000679950"/>
    </source>
</evidence>
<feature type="region of interest" description="Disordered" evidence="1">
    <location>
        <begin position="62"/>
        <end position="84"/>
    </location>
</feature>
<keyword evidence="4" id="KW-1185">Reference proteome</keyword>
<feature type="transmembrane region" description="Helical" evidence="2">
    <location>
        <begin position="31"/>
        <end position="50"/>
    </location>
</feature>
<evidence type="ECO:0000256" key="2">
    <source>
        <dbReference type="SAM" id="Phobius"/>
    </source>
</evidence>
<keyword evidence="2" id="KW-1133">Transmembrane helix</keyword>
<dbReference type="InterPro" id="IPR014195">
    <property type="entry name" value="Spore_III_AG"/>
</dbReference>
<dbReference type="Proteomes" id="UP000679950">
    <property type="component" value="Unassembled WGS sequence"/>
</dbReference>
<gene>
    <name evidence="3" type="primary">spoIIIAG</name>
    <name evidence="3" type="ORF">J8TS2_00660</name>
</gene>
<accession>A0ABQ4KCX6</accession>
<keyword evidence="2" id="KW-0812">Transmembrane</keyword>
<organism evidence="3 4">
    <name type="scientific">Lederbergia ruris</name>
    <dbReference type="NCBI Taxonomy" id="217495"/>
    <lineage>
        <taxon>Bacteria</taxon>
        <taxon>Bacillati</taxon>
        <taxon>Bacillota</taxon>
        <taxon>Bacilli</taxon>
        <taxon>Bacillales</taxon>
        <taxon>Bacillaceae</taxon>
        <taxon>Lederbergia</taxon>
    </lineage>
</organism>
<keyword evidence="2" id="KW-0472">Membrane</keyword>
<comment type="caution">
    <text evidence="3">The sequence shown here is derived from an EMBL/GenBank/DDBJ whole genome shotgun (WGS) entry which is preliminary data.</text>
</comment>
<name>A0ABQ4KCX6_9BACI</name>
<protein>
    <submittedName>
        <fullName evidence="3">Stage III sporulation protein AG</fullName>
    </submittedName>
</protein>
<dbReference type="RefSeq" id="WP_158322740.1">
    <property type="nucleotide sequence ID" value="NZ_BORB01000001.1"/>
</dbReference>
<proteinExistence type="predicted"/>